<dbReference type="GO" id="GO:0005524">
    <property type="term" value="F:ATP binding"/>
    <property type="evidence" value="ECO:0007669"/>
    <property type="project" value="UniProtKB-KW"/>
</dbReference>
<keyword evidence="1" id="KW-0813">Transport</keyword>
<protein>
    <submittedName>
        <fullName evidence="5">ABC transporter ATP-binding protein</fullName>
    </submittedName>
</protein>
<accession>A0A7C5X2T0</accession>
<dbReference type="EMBL" id="DSAC01000052">
    <property type="protein sequence ID" value="HHO73817.1"/>
    <property type="molecule type" value="Genomic_DNA"/>
</dbReference>
<organism evidence="5">
    <name type="scientific">Thermocrinis ruber</name>
    <dbReference type="NCBI Taxonomy" id="75906"/>
    <lineage>
        <taxon>Bacteria</taxon>
        <taxon>Pseudomonadati</taxon>
        <taxon>Aquificota</taxon>
        <taxon>Aquificia</taxon>
        <taxon>Aquificales</taxon>
        <taxon>Aquificaceae</taxon>
        <taxon>Thermocrinis</taxon>
    </lineage>
</organism>
<dbReference type="PROSITE" id="PS50893">
    <property type="entry name" value="ABC_TRANSPORTER_2"/>
    <property type="match status" value="1"/>
</dbReference>
<evidence type="ECO:0000256" key="3">
    <source>
        <dbReference type="ARBA" id="ARBA00022840"/>
    </source>
</evidence>
<comment type="caution">
    <text evidence="5">The sequence shown here is derived from an EMBL/GenBank/DDBJ whole genome shotgun (WGS) entry which is preliminary data.</text>
</comment>
<reference evidence="5" key="1">
    <citation type="journal article" date="2020" name="mSystems">
        <title>Genome- and Community-Level Interaction Insights into Carbon Utilization and Element Cycling Functions of Hydrothermarchaeota in Hydrothermal Sediment.</title>
        <authorList>
            <person name="Zhou Z."/>
            <person name="Liu Y."/>
            <person name="Xu W."/>
            <person name="Pan J."/>
            <person name="Luo Z.H."/>
            <person name="Li M."/>
        </authorList>
    </citation>
    <scope>NUCLEOTIDE SEQUENCE [LARGE SCALE GENOMIC DNA]</scope>
    <source>
        <strain evidence="5">SpSt-114</strain>
    </source>
</reference>
<dbReference type="InterPro" id="IPR017871">
    <property type="entry name" value="ABC_transporter-like_CS"/>
</dbReference>
<dbReference type="Gene3D" id="3.40.50.300">
    <property type="entry name" value="P-loop containing nucleotide triphosphate hydrolases"/>
    <property type="match status" value="1"/>
</dbReference>
<proteinExistence type="predicted"/>
<dbReference type="Pfam" id="PF08352">
    <property type="entry name" value="oligo_HPY"/>
    <property type="match status" value="1"/>
</dbReference>
<name>A0A7C5X2T0_9AQUI</name>
<evidence type="ECO:0000259" key="4">
    <source>
        <dbReference type="PROSITE" id="PS50893"/>
    </source>
</evidence>
<dbReference type="AlphaFoldDB" id="A0A7C5X2T0"/>
<dbReference type="InterPro" id="IPR003593">
    <property type="entry name" value="AAA+_ATPase"/>
</dbReference>
<dbReference type="GO" id="GO:0055085">
    <property type="term" value="P:transmembrane transport"/>
    <property type="evidence" value="ECO:0007669"/>
    <property type="project" value="UniProtKB-ARBA"/>
</dbReference>
<feature type="domain" description="ABC transporter" evidence="4">
    <location>
        <begin position="4"/>
        <end position="244"/>
    </location>
</feature>
<evidence type="ECO:0000256" key="1">
    <source>
        <dbReference type="ARBA" id="ARBA00022448"/>
    </source>
</evidence>
<keyword evidence="2" id="KW-0547">Nucleotide-binding</keyword>
<dbReference type="InterPro" id="IPR027417">
    <property type="entry name" value="P-loop_NTPase"/>
</dbReference>
<dbReference type="PANTHER" id="PTHR43776">
    <property type="entry name" value="TRANSPORT ATP-BINDING PROTEIN"/>
    <property type="match status" value="1"/>
</dbReference>
<gene>
    <name evidence="5" type="ORF">ENN04_04180</name>
</gene>
<dbReference type="CDD" id="cd03257">
    <property type="entry name" value="ABC_NikE_OppD_transporters"/>
    <property type="match status" value="1"/>
</dbReference>
<dbReference type="SMART" id="SM00382">
    <property type="entry name" value="AAA"/>
    <property type="match status" value="1"/>
</dbReference>
<evidence type="ECO:0000313" key="5">
    <source>
        <dbReference type="EMBL" id="HHO73817.1"/>
    </source>
</evidence>
<dbReference type="InterPro" id="IPR013563">
    <property type="entry name" value="Oligopep_ABC_C"/>
</dbReference>
<keyword evidence="3 5" id="KW-0067">ATP-binding</keyword>
<evidence type="ECO:0000256" key="2">
    <source>
        <dbReference type="ARBA" id="ARBA00022741"/>
    </source>
</evidence>
<dbReference type="SUPFAM" id="SSF52540">
    <property type="entry name" value="P-loop containing nucleoside triphosphate hydrolases"/>
    <property type="match status" value="1"/>
</dbReference>
<dbReference type="Pfam" id="PF00005">
    <property type="entry name" value="ABC_tran"/>
    <property type="match status" value="1"/>
</dbReference>
<dbReference type="NCBIfam" id="TIGR01727">
    <property type="entry name" value="oligo_HPY"/>
    <property type="match status" value="1"/>
</dbReference>
<dbReference type="InterPro" id="IPR003439">
    <property type="entry name" value="ABC_transporter-like_ATP-bd"/>
</dbReference>
<dbReference type="GO" id="GO:0016887">
    <property type="term" value="F:ATP hydrolysis activity"/>
    <property type="evidence" value="ECO:0007669"/>
    <property type="project" value="InterPro"/>
</dbReference>
<dbReference type="PROSITE" id="PS00211">
    <property type="entry name" value="ABC_TRANSPORTER_1"/>
    <property type="match status" value="1"/>
</dbReference>
<dbReference type="InterPro" id="IPR050319">
    <property type="entry name" value="ABC_transp_ATP-bind"/>
</dbReference>
<dbReference type="GO" id="GO:0015833">
    <property type="term" value="P:peptide transport"/>
    <property type="evidence" value="ECO:0007669"/>
    <property type="project" value="InterPro"/>
</dbReference>
<sequence>MSLLSLERVSKAYKVSAGLFRTKSFFALQNVNLRMERGELLALVGESGSGKTTLGKLILRLEKPTEGRVLFEGKDIWSYRREYTRLVSAVFQDPSSSLNPRMTVREILEEPLRVHGVKNREEKILFALREAGLGEEFLERRPLQLSGGQKQRVAIARAMLLDPKLLVADEPTASLDASLRRDILDLFLKMKAKGVSVLLITHDVRSVQYCADRVAVLYRGRLLEWGTKEQVLKNPLHPYTRYLIQNVPAEHPSQRKSPEITDTPFYSEAVCPFYHLCQERREECLSQLREVYIDGRLVSCNIY</sequence>
<dbReference type="PANTHER" id="PTHR43776:SF8">
    <property type="entry name" value="ABC TRANSPORTER, ATP-BINDING PROTEIN"/>
    <property type="match status" value="1"/>
</dbReference>